<evidence type="ECO:0000313" key="2">
    <source>
        <dbReference type="EMBL" id="QQO09144.1"/>
    </source>
</evidence>
<dbReference type="PANTHER" id="PTHR39193:SF1">
    <property type="entry name" value="5-DEOXY-GLUCURONATE ISOMERASE"/>
    <property type="match status" value="1"/>
</dbReference>
<protein>
    <submittedName>
        <fullName evidence="2">5-deoxy-glucuronate isomerase</fullName>
    </submittedName>
</protein>
<dbReference type="GO" id="GO:0008880">
    <property type="term" value="F:glucuronate isomerase activity"/>
    <property type="evidence" value="ECO:0007669"/>
    <property type="project" value="InterPro"/>
</dbReference>
<evidence type="ECO:0000313" key="3">
    <source>
        <dbReference type="Proteomes" id="UP000595917"/>
    </source>
</evidence>
<dbReference type="RefSeq" id="WP_215626449.1">
    <property type="nucleotide sequence ID" value="NZ_CP067089.2"/>
</dbReference>
<dbReference type="InterPro" id="IPR021120">
    <property type="entry name" value="KduI/IolB_isomerase"/>
</dbReference>
<dbReference type="InterPro" id="IPR011051">
    <property type="entry name" value="RmlC_Cupin_sf"/>
</dbReference>
<dbReference type="Gene3D" id="2.60.120.10">
    <property type="entry name" value="Jelly Rolls"/>
    <property type="match status" value="2"/>
</dbReference>
<dbReference type="PANTHER" id="PTHR39193">
    <property type="entry name" value="5-DEOXY-GLUCURONATE ISOMERASE"/>
    <property type="match status" value="1"/>
</dbReference>
<dbReference type="Proteomes" id="UP000595917">
    <property type="component" value="Chromosome"/>
</dbReference>
<evidence type="ECO:0000256" key="1">
    <source>
        <dbReference type="ARBA" id="ARBA00023235"/>
    </source>
</evidence>
<dbReference type="PIRSF" id="PIRSF036628">
    <property type="entry name" value="IolB"/>
    <property type="match status" value="1"/>
</dbReference>
<proteinExistence type="predicted"/>
<accession>A0A7T7XML6</accession>
<reference evidence="2" key="1">
    <citation type="submission" date="2021-01" db="EMBL/GenBank/DDBJ databases">
        <title>Description of Breznakiella homolactica.</title>
        <authorList>
            <person name="Song Y."/>
            <person name="Brune A."/>
        </authorList>
    </citation>
    <scope>NUCLEOTIDE SEQUENCE</scope>
    <source>
        <strain evidence="2">RmG30</strain>
    </source>
</reference>
<keyword evidence="3" id="KW-1185">Reference proteome</keyword>
<dbReference type="GO" id="GO:0019310">
    <property type="term" value="P:inositol catabolic process"/>
    <property type="evidence" value="ECO:0007669"/>
    <property type="project" value="InterPro"/>
</dbReference>
<dbReference type="InterPro" id="IPR014710">
    <property type="entry name" value="RmlC-like_jellyroll"/>
</dbReference>
<organism evidence="2 3">
    <name type="scientific">Breznakiella homolactica</name>
    <dbReference type="NCBI Taxonomy" id="2798577"/>
    <lineage>
        <taxon>Bacteria</taxon>
        <taxon>Pseudomonadati</taxon>
        <taxon>Spirochaetota</taxon>
        <taxon>Spirochaetia</taxon>
        <taxon>Spirochaetales</taxon>
        <taxon>Breznakiellaceae</taxon>
        <taxon>Breznakiella</taxon>
    </lineage>
</organism>
<sequence length="266" mass="30007">MQIPHKAPFSRGYTVLSPRSGVTADMLMEFGVLVLLAGDTYEDSSPADERTWLLSRGTAAITWNGETKQISRPDLFDYSPWCLSVPAGCGVSITAGDGGAEFYRTSTDNPKRFLPKLYTPEECRSEFRGAGTMRETSTRIVRTIFDDTNRPESNLVIGEVIGVPGKWSSYPPHHHPQPEIYHYRFLPEQGFGLTAIGDNAYIIRDKDTILIRDGEDHPQVTAPGYAMWYLWVIRHLDGNHYGTPDFTEQHKWVTGPEDAIWQPKEK</sequence>
<name>A0A7T7XML6_9SPIR</name>
<dbReference type="EMBL" id="CP067089">
    <property type="protein sequence ID" value="QQO09144.1"/>
    <property type="molecule type" value="Genomic_DNA"/>
</dbReference>
<dbReference type="InterPro" id="IPR024203">
    <property type="entry name" value="Deoxy-glucuronate_isom_IolB"/>
</dbReference>
<dbReference type="AlphaFoldDB" id="A0A7T7XML6"/>
<gene>
    <name evidence="2" type="ORF">JFL75_19790</name>
</gene>
<dbReference type="SUPFAM" id="SSF51182">
    <property type="entry name" value="RmlC-like cupins"/>
    <property type="match status" value="1"/>
</dbReference>
<keyword evidence="1 2" id="KW-0413">Isomerase</keyword>
<dbReference type="Pfam" id="PF04962">
    <property type="entry name" value="KduI"/>
    <property type="match status" value="1"/>
</dbReference>
<dbReference type="KEGG" id="bhc:JFL75_19790"/>